<dbReference type="InterPro" id="IPR049730">
    <property type="entry name" value="SNF2/RAD54-like_C"/>
</dbReference>
<dbReference type="SMART" id="SM00490">
    <property type="entry name" value="HELICc"/>
    <property type="match status" value="1"/>
</dbReference>
<dbReference type="GO" id="GO:0031297">
    <property type="term" value="P:replication fork processing"/>
    <property type="evidence" value="ECO:0007669"/>
    <property type="project" value="TreeGrafter"/>
</dbReference>
<dbReference type="PROSITE" id="PS51194">
    <property type="entry name" value="HELICASE_CTER"/>
    <property type="match status" value="1"/>
</dbReference>
<evidence type="ECO:0000259" key="8">
    <source>
        <dbReference type="PROSITE" id="PS51194"/>
    </source>
</evidence>
<dbReference type="FunCoup" id="I7MCV4">
    <property type="interactions" value="12"/>
</dbReference>
<proteinExistence type="predicted"/>
<dbReference type="Gene3D" id="3.40.50.10810">
    <property type="entry name" value="Tandem AAA-ATPase domain"/>
    <property type="match status" value="1"/>
</dbReference>
<dbReference type="RefSeq" id="XP_001032657.2">
    <property type="nucleotide sequence ID" value="XM_001032657.2"/>
</dbReference>
<dbReference type="GeneID" id="7843110"/>
<keyword evidence="2" id="KW-0378">Hydrolase</keyword>
<dbReference type="SUPFAM" id="SSF52540">
    <property type="entry name" value="P-loop containing nucleoside triphosphate hydrolases"/>
    <property type="match status" value="2"/>
</dbReference>
<dbReference type="GO" id="GO:0004386">
    <property type="term" value="F:helicase activity"/>
    <property type="evidence" value="ECO:0007669"/>
    <property type="project" value="UniProtKB-KW"/>
</dbReference>
<dbReference type="GO" id="GO:0043596">
    <property type="term" value="C:nuclear replication fork"/>
    <property type="evidence" value="ECO:0007669"/>
    <property type="project" value="TreeGrafter"/>
</dbReference>
<feature type="non-terminal residue" evidence="9">
    <location>
        <position position="1"/>
    </location>
</feature>
<feature type="coiled-coil region" evidence="5">
    <location>
        <begin position="974"/>
        <end position="1001"/>
    </location>
</feature>
<dbReference type="InterPro" id="IPR000330">
    <property type="entry name" value="SNF2_N"/>
</dbReference>
<protein>
    <submittedName>
        <fullName evidence="9">Helicase carboxy-terminal domain protein</fullName>
    </submittedName>
</protein>
<evidence type="ECO:0000313" key="10">
    <source>
        <dbReference type="Proteomes" id="UP000009168"/>
    </source>
</evidence>
<dbReference type="PROSITE" id="PS51192">
    <property type="entry name" value="HELICASE_ATP_BIND_1"/>
    <property type="match status" value="1"/>
</dbReference>
<dbReference type="GO" id="GO:0006281">
    <property type="term" value="P:DNA repair"/>
    <property type="evidence" value="ECO:0007669"/>
    <property type="project" value="TreeGrafter"/>
</dbReference>
<sequence>RIVWILFNFLLCKQIYKRLQIKEKQMKYSLSQSGKPRYQSQSQQNTLYQQKVTIQCISFNEILIRTRNEETWNILKTIMDKQQNIVMPIKGGYGGWKTQIKNQKIIHDLIRQSNIRVETMPVQYSNLFKEFNFYKFMESISQGQADVNPFSQNNQQIKRNFDVLPESIKQSLFKFQKTGIEFGIQRNCRLLIGDEMGVGKTLQALCIAYIYKDQWPLLIICPSCLRFTIKQEIVNWFSEYIDPSLIQVVSKGSDQLLKKAEIVIISFDVVNNLSEVIQIKKFQTCIIDEAHYLKSLDSQRSKTIVPLVERMKNVILLTGTPALSRPKELFNILKIIRPDIFNDFKIFAYRYCNPRLNKIVNCINYDGCDNELELNFILSERIMIRRLKEQILPDLPSKRRKKILIEIPQGSKNKINKAVKTANEKLFQIYLAKQMESQYLDDEFQNLKEEQENQDQMKRTFNFVYQETGLAKLDAVKEYLEDLMDSQVKLIIFAHHQQVLDRIEKMVKCDFRRQYIRIDGNVKQEERVDLVNQFQNNTKTTVAILSLQAASHGITLTASSHVIFAELYPTPAVMLQAEDRSHRINQNNNVLCHYLIGKDTVDEDIFNLLMQKYKVTSSILDGQRKDLQIDEFQVFQYDQDKMQNSQIELLDEKNKIEQNSNQQIIEEPLQPDKIVQNDKENQNNLINQSQLNNLSSQDTIFKDRTNQSNSLHLFSDFNTHQEQVRLKKEQDLLINNQEVVSSQTFKQSLSIQENSNGIIFEILDNNDTDINIQMLSELFNQKTQSYQENDMDNNQDSLIQNNEEIKQNILINTQKQLQKDQVNNFQFIFDAIDEIQTDSEVENQINSANIVEKIEQKKESKLLQNVKNYFQSQSEDSSFENQDAESCDGSQFQEISTEKIGFQEEKQIYQGSSIIDLFAFKRNQNQISNYSFDDLNESTQTIQKQQINQNTNKSNILVSSDKEIIEIEPFQSQIQAQKIKNEQSNQEKEIIQQNLAEDRIQQKTIFDSQKQNSINQFENNQNCKQQHQNCQTNMYNNQKNKNIIAIKSESQVCQTQCQAQGKISKIIQPEISGIEQSQALQQQINKNSYENKIENQQIRNTQTYQNGNQNSKELKNLCNAQSILLKNTQNQIENIPSVGFSTKQDSLGNQVTEKNDPLNEQQMNNLSIEEQFNQQVQIEINKEQNDFQNQQSPNNSMKKQNSNTSILFLNQKVTENQLNQSTCTSQADFQIQKNLKTLDENLNDKKDQRLNNIQCFPQKEEEIPLNINTSNQNKKISSQLNIIYADTDDSNNSDESDDDINFEIQLAQKFKNQTKQEVINQPSINGPNELKQNQINQAQTQQNSNSDNLSTQYTAQSIYLNEKNQRNSCQTQKKLQKSPPQQQQIQSLQKANQQNSVTSESYEKKQKIQQNFVKLDELSGNNFCYNQSTQGKVESMLEKNNINRNNQTQIGQNFSIITQTEQQFQQKRKREQFENQIFSSQSDSDQQTEKDIMKLKSKQLQSKRK</sequence>
<evidence type="ECO:0000313" key="9">
    <source>
        <dbReference type="EMBL" id="EAR84994.2"/>
    </source>
</evidence>
<dbReference type="CDD" id="cd18793">
    <property type="entry name" value="SF2_C_SNF"/>
    <property type="match status" value="1"/>
</dbReference>
<keyword evidence="5" id="KW-0175">Coiled coil</keyword>
<gene>
    <name evidence="9" type="ORF">TTHERM_00585520</name>
</gene>
<dbReference type="GO" id="GO:0005524">
    <property type="term" value="F:ATP binding"/>
    <property type="evidence" value="ECO:0007669"/>
    <property type="project" value="UniProtKB-KW"/>
</dbReference>
<dbReference type="SMART" id="SM00487">
    <property type="entry name" value="DEXDc"/>
    <property type="match status" value="1"/>
</dbReference>
<feature type="compositionally biased region" description="Basic residues" evidence="6">
    <location>
        <begin position="1495"/>
        <end position="1505"/>
    </location>
</feature>
<evidence type="ECO:0000256" key="4">
    <source>
        <dbReference type="ARBA" id="ARBA00022840"/>
    </source>
</evidence>
<dbReference type="KEGG" id="tet:TTHERM_00585520"/>
<dbReference type="InterPro" id="IPR001650">
    <property type="entry name" value="Helicase_C-like"/>
</dbReference>
<organism evidence="9 10">
    <name type="scientific">Tetrahymena thermophila (strain SB210)</name>
    <dbReference type="NCBI Taxonomy" id="312017"/>
    <lineage>
        <taxon>Eukaryota</taxon>
        <taxon>Sar</taxon>
        <taxon>Alveolata</taxon>
        <taxon>Ciliophora</taxon>
        <taxon>Intramacronucleata</taxon>
        <taxon>Oligohymenophorea</taxon>
        <taxon>Hymenostomatida</taxon>
        <taxon>Tetrahymenina</taxon>
        <taxon>Tetrahymenidae</taxon>
        <taxon>Tetrahymena</taxon>
    </lineage>
</organism>
<feature type="domain" description="Helicase C-terminal" evidence="8">
    <location>
        <begin position="479"/>
        <end position="633"/>
    </location>
</feature>
<dbReference type="InterPro" id="IPR038718">
    <property type="entry name" value="SNF2-like_sf"/>
</dbReference>
<dbReference type="InterPro" id="IPR027417">
    <property type="entry name" value="P-loop_NTPase"/>
</dbReference>
<dbReference type="InterPro" id="IPR014001">
    <property type="entry name" value="Helicase_ATP-bd"/>
</dbReference>
<dbReference type="GO" id="GO:0004520">
    <property type="term" value="F:DNA endonuclease activity"/>
    <property type="evidence" value="ECO:0007669"/>
    <property type="project" value="TreeGrafter"/>
</dbReference>
<dbReference type="Proteomes" id="UP000009168">
    <property type="component" value="Unassembled WGS sequence"/>
</dbReference>
<name>I7MCV4_TETTS</name>
<accession>I7MCV4</accession>
<dbReference type="InParanoid" id="I7MCV4"/>
<dbReference type="Gene3D" id="3.40.50.300">
    <property type="entry name" value="P-loop containing nucleotide triphosphate hydrolases"/>
    <property type="match status" value="1"/>
</dbReference>
<dbReference type="eggNOG" id="KOG1000">
    <property type="taxonomic scope" value="Eukaryota"/>
</dbReference>
<dbReference type="CDD" id="cd18010">
    <property type="entry name" value="DEXHc_HARP_SMARCAL1"/>
    <property type="match status" value="1"/>
</dbReference>
<evidence type="ECO:0000256" key="1">
    <source>
        <dbReference type="ARBA" id="ARBA00022741"/>
    </source>
</evidence>
<evidence type="ECO:0000256" key="3">
    <source>
        <dbReference type="ARBA" id="ARBA00022806"/>
    </source>
</evidence>
<dbReference type="EMBL" id="GG662510">
    <property type="protein sequence ID" value="EAR84994.2"/>
    <property type="molecule type" value="Genomic_DNA"/>
</dbReference>
<dbReference type="Pfam" id="PF00176">
    <property type="entry name" value="SNF2-rel_dom"/>
    <property type="match status" value="1"/>
</dbReference>
<feature type="domain" description="Helicase ATP-binding" evidence="7">
    <location>
        <begin position="181"/>
        <end position="339"/>
    </location>
</feature>
<evidence type="ECO:0000256" key="2">
    <source>
        <dbReference type="ARBA" id="ARBA00022801"/>
    </source>
</evidence>
<evidence type="ECO:0000256" key="5">
    <source>
        <dbReference type="SAM" id="Coils"/>
    </source>
</evidence>
<dbReference type="Pfam" id="PF00271">
    <property type="entry name" value="Helicase_C"/>
    <property type="match status" value="1"/>
</dbReference>
<keyword evidence="1" id="KW-0547">Nucleotide-binding</keyword>
<reference evidence="10" key="1">
    <citation type="journal article" date="2006" name="PLoS Biol.">
        <title>Macronuclear genome sequence of the ciliate Tetrahymena thermophila, a model eukaryote.</title>
        <authorList>
            <person name="Eisen J.A."/>
            <person name="Coyne R.S."/>
            <person name="Wu M."/>
            <person name="Wu D."/>
            <person name="Thiagarajan M."/>
            <person name="Wortman J.R."/>
            <person name="Badger J.H."/>
            <person name="Ren Q."/>
            <person name="Amedeo P."/>
            <person name="Jones K.M."/>
            <person name="Tallon L.J."/>
            <person name="Delcher A.L."/>
            <person name="Salzberg S.L."/>
            <person name="Silva J.C."/>
            <person name="Haas B.J."/>
            <person name="Majoros W.H."/>
            <person name="Farzad M."/>
            <person name="Carlton J.M."/>
            <person name="Smith R.K. Jr."/>
            <person name="Garg J."/>
            <person name="Pearlman R.E."/>
            <person name="Karrer K.M."/>
            <person name="Sun L."/>
            <person name="Manning G."/>
            <person name="Elde N.C."/>
            <person name="Turkewitz A.P."/>
            <person name="Asai D.J."/>
            <person name="Wilkes D.E."/>
            <person name="Wang Y."/>
            <person name="Cai H."/>
            <person name="Collins K."/>
            <person name="Stewart B.A."/>
            <person name="Lee S.R."/>
            <person name="Wilamowska K."/>
            <person name="Weinberg Z."/>
            <person name="Ruzzo W.L."/>
            <person name="Wloga D."/>
            <person name="Gaertig J."/>
            <person name="Frankel J."/>
            <person name="Tsao C.-C."/>
            <person name="Gorovsky M.A."/>
            <person name="Keeling P.J."/>
            <person name="Waller R.F."/>
            <person name="Patron N.J."/>
            <person name="Cherry J.M."/>
            <person name="Stover N.A."/>
            <person name="Krieger C.J."/>
            <person name="del Toro C."/>
            <person name="Ryder H.F."/>
            <person name="Williamson S.C."/>
            <person name="Barbeau R.A."/>
            <person name="Hamilton E.P."/>
            <person name="Orias E."/>
        </authorList>
    </citation>
    <scope>NUCLEOTIDE SEQUENCE [LARGE SCALE GENOMIC DNA]</scope>
    <source>
        <strain evidence="10">SB210</strain>
    </source>
</reference>
<dbReference type="PANTHER" id="PTHR45766">
    <property type="entry name" value="DNA ANNEALING HELICASE AND ENDONUCLEASE ZRANB3 FAMILY MEMBER"/>
    <property type="match status" value="1"/>
</dbReference>
<dbReference type="OrthoDB" id="309679at2759"/>
<dbReference type="GO" id="GO:0016787">
    <property type="term" value="F:hydrolase activity"/>
    <property type="evidence" value="ECO:0007669"/>
    <property type="project" value="UniProtKB-KW"/>
</dbReference>
<keyword evidence="10" id="KW-1185">Reference proteome</keyword>
<keyword evidence="4" id="KW-0067">ATP-binding</keyword>
<evidence type="ECO:0000259" key="7">
    <source>
        <dbReference type="PROSITE" id="PS51192"/>
    </source>
</evidence>
<dbReference type="PANTHER" id="PTHR45766:SF3">
    <property type="entry name" value="DNA ANNEALING HELICASE AND ENDONUCLEASE ZRANB3"/>
    <property type="match status" value="1"/>
</dbReference>
<feature type="region of interest" description="Disordered" evidence="6">
    <location>
        <begin position="1469"/>
        <end position="1505"/>
    </location>
</feature>
<keyword evidence="3 9" id="KW-0347">Helicase</keyword>
<evidence type="ECO:0000256" key="6">
    <source>
        <dbReference type="SAM" id="MobiDB-lite"/>
    </source>
</evidence>
<dbReference type="STRING" id="312017.I7MCV4"/>